<protein>
    <submittedName>
        <fullName evidence="1">Uncharacterized protein</fullName>
    </submittedName>
</protein>
<proteinExistence type="predicted"/>
<accession>A0A6B1DYV8</accession>
<reference evidence="1" key="1">
    <citation type="submission" date="2019-09" db="EMBL/GenBank/DDBJ databases">
        <title>Characterisation of the sponge microbiome using genome-centric metagenomics.</title>
        <authorList>
            <person name="Engelberts J.P."/>
            <person name="Robbins S.J."/>
            <person name="De Goeij J.M."/>
            <person name="Aranda M."/>
            <person name="Bell S.C."/>
            <person name="Webster N.S."/>
        </authorList>
    </citation>
    <scope>NUCLEOTIDE SEQUENCE</scope>
    <source>
        <strain evidence="1">SB0662_bin_9</strain>
    </source>
</reference>
<dbReference type="PROSITE" id="PS51257">
    <property type="entry name" value="PROKAR_LIPOPROTEIN"/>
    <property type="match status" value="1"/>
</dbReference>
<name>A0A6B1DYV8_9CHLR</name>
<organism evidence="1">
    <name type="scientific">Caldilineaceae bacterium SB0662_bin_9</name>
    <dbReference type="NCBI Taxonomy" id="2605258"/>
    <lineage>
        <taxon>Bacteria</taxon>
        <taxon>Bacillati</taxon>
        <taxon>Chloroflexota</taxon>
        <taxon>Caldilineae</taxon>
        <taxon>Caldilineales</taxon>
        <taxon>Caldilineaceae</taxon>
    </lineage>
</organism>
<dbReference type="AlphaFoldDB" id="A0A6B1DYV8"/>
<comment type="caution">
    <text evidence="1">The sequence shown here is derived from an EMBL/GenBank/DDBJ whole genome shotgun (WGS) entry which is preliminary data.</text>
</comment>
<evidence type="ECO:0000313" key="1">
    <source>
        <dbReference type="EMBL" id="MYD91893.1"/>
    </source>
</evidence>
<sequence>MTRVSWLLLPILLMLMLSGCAPRIFGGDTAATAETGGMVLDLPSIILDVDSTGAVSSEQIPLDLIPGLGGITLPEDIVAAFVSNGNQYLQIETHPNGLVLFLDGKPFFGSVFYDDDVLNDLGPVLEVLTASPDDAGDEEAAAEEESEEPDLVATMLPVLRNVGMGVTLRFPVAEGTARRDMPSIRGYQRKTAADMARIKREEQSLRVNEVPIQVAPDGSLSTSNFLVSIMLSQLPPGVGLPESALEGLNERGITSLTLATRPVGLTVGINGNQLPTMLWDSGELDNVLAWGSDSGYLAEKVPELSPQVLGIVVPFLTGSPFNIELILPGG</sequence>
<dbReference type="EMBL" id="VXPY01000120">
    <property type="protein sequence ID" value="MYD91893.1"/>
    <property type="molecule type" value="Genomic_DNA"/>
</dbReference>
<gene>
    <name evidence="1" type="ORF">F4Y08_16445</name>
</gene>